<organism evidence="1 2">
    <name type="scientific">Neptunicoccus cionae</name>
    <dbReference type="NCBI Taxonomy" id="2035344"/>
    <lineage>
        <taxon>Bacteria</taxon>
        <taxon>Pseudomonadati</taxon>
        <taxon>Pseudomonadota</taxon>
        <taxon>Alphaproteobacteria</taxon>
        <taxon>Rhodobacterales</taxon>
        <taxon>Paracoccaceae</taxon>
        <taxon>Neptunicoccus</taxon>
    </lineage>
</organism>
<proteinExistence type="predicted"/>
<gene>
    <name evidence="1" type="ORF">GCM10011498_11320</name>
</gene>
<reference evidence="1" key="2">
    <citation type="submission" date="2020-09" db="EMBL/GenBank/DDBJ databases">
        <authorList>
            <person name="Sun Q."/>
            <person name="Zhou Y."/>
        </authorList>
    </citation>
    <scope>NUCLEOTIDE SEQUENCE</scope>
    <source>
        <strain evidence="1">CGMCC 1.15880</strain>
    </source>
</reference>
<dbReference type="Proteomes" id="UP000628017">
    <property type="component" value="Unassembled WGS sequence"/>
</dbReference>
<name>A0A916QUX3_9RHOB</name>
<dbReference type="EMBL" id="BMKA01000002">
    <property type="protein sequence ID" value="GGA13133.1"/>
    <property type="molecule type" value="Genomic_DNA"/>
</dbReference>
<protein>
    <submittedName>
        <fullName evidence="1">Uncharacterized protein</fullName>
    </submittedName>
</protein>
<dbReference type="AlphaFoldDB" id="A0A916QUX3"/>
<evidence type="ECO:0000313" key="2">
    <source>
        <dbReference type="Proteomes" id="UP000628017"/>
    </source>
</evidence>
<sequence>MTRQIRGIDLWTNHGRQTCIKRIEESRHGAGGLGGIALTRGGDASGLCRCQGDTVKIC</sequence>
<keyword evidence="2" id="KW-1185">Reference proteome</keyword>
<reference evidence="1" key="1">
    <citation type="journal article" date="2014" name="Int. J. Syst. Evol. Microbiol.">
        <title>Complete genome sequence of Corynebacterium casei LMG S-19264T (=DSM 44701T), isolated from a smear-ripened cheese.</title>
        <authorList>
            <consortium name="US DOE Joint Genome Institute (JGI-PGF)"/>
            <person name="Walter F."/>
            <person name="Albersmeier A."/>
            <person name="Kalinowski J."/>
            <person name="Ruckert C."/>
        </authorList>
    </citation>
    <scope>NUCLEOTIDE SEQUENCE</scope>
    <source>
        <strain evidence="1">CGMCC 1.15880</strain>
    </source>
</reference>
<comment type="caution">
    <text evidence="1">The sequence shown here is derived from an EMBL/GenBank/DDBJ whole genome shotgun (WGS) entry which is preliminary data.</text>
</comment>
<accession>A0A916QUX3</accession>
<evidence type="ECO:0000313" key="1">
    <source>
        <dbReference type="EMBL" id="GGA13133.1"/>
    </source>
</evidence>